<reference evidence="2" key="1">
    <citation type="submission" date="2022-01" db="EMBL/GenBank/DDBJ databases">
        <title>Genome-Based Taxonomic Classification of the Phylum Actinobacteria.</title>
        <authorList>
            <person name="Gao Y."/>
        </authorList>
    </citation>
    <scope>NUCLEOTIDE SEQUENCE</scope>
    <source>
        <strain evidence="2">KLBMP 8922</strain>
    </source>
</reference>
<organism evidence="2 3">
    <name type="scientific">Yinghuangia soli</name>
    <dbReference type="NCBI Taxonomy" id="2908204"/>
    <lineage>
        <taxon>Bacteria</taxon>
        <taxon>Bacillati</taxon>
        <taxon>Actinomycetota</taxon>
        <taxon>Actinomycetes</taxon>
        <taxon>Kitasatosporales</taxon>
        <taxon>Streptomycetaceae</taxon>
        <taxon>Yinghuangia</taxon>
    </lineage>
</organism>
<gene>
    <name evidence="2" type="ORF">LZ495_32265</name>
</gene>
<dbReference type="EMBL" id="JAKFHA010000027">
    <property type="protein sequence ID" value="MCF2531866.1"/>
    <property type="molecule type" value="Genomic_DNA"/>
</dbReference>
<dbReference type="AlphaFoldDB" id="A0AA41Q5X4"/>
<feature type="signal peptide" evidence="1">
    <location>
        <begin position="1"/>
        <end position="25"/>
    </location>
</feature>
<evidence type="ECO:0000313" key="3">
    <source>
        <dbReference type="Proteomes" id="UP001165378"/>
    </source>
</evidence>
<proteinExistence type="predicted"/>
<keyword evidence="3" id="KW-1185">Reference proteome</keyword>
<evidence type="ECO:0000313" key="2">
    <source>
        <dbReference type="EMBL" id="MCF2531866.1"/>
    </source>
</evidence>
<dbReference type="PROSITE" id="PS51257">
    <property type="entry name" value="PROKAR_LIPOPROTEIN"/>
    <property type="match status" value="1"/>
</dbReference>
<comment type="caution">
    <text evidence="2">The sequence shown here is derived from an EMBL/GenBank/DDBJ whole genome shotgun (WGS) entry which is preliminary data.</text>
</comment>
<evidence type="ECO:0000256" key="1">
    <source>
        <dbReference type="SAM" id="SignalP"/>
    </source>
</evidence>
<dbReference type="RefSeq" id="WP_235056515.1">
    <property type="nucleotide sequence ID" value="NZ_JAKFHA010000027.1"/>
</dbReference>
<accession>A0AA41Q5X4</accession>
<evidence type="ECO:0008006" key="4">
    <source>
        <dbReference type="Google" id="ProtNLM"/>
    </source>
</evidence>
<dbReference type="Proteomes" id="UP001165378">
    <property type="component" value="Unassembled WGS sequence"/>
</dbReference>
<sequence length="167" mass="17059">MPTSRAGRAYVAAVAAALAFLTGCADKVPSACTASAARTGIGLDIAPLVADRTESAAMRTCWTEDRCQDWELELTASTAVADSGCTDEMCSAMPGATGSKNGFAEIPDLPESPVLVTLILRDSSGGTVLTDDIRLTPSLSYSHGSRCGDDGVQAGLVVTSDGAVISR</sequence>
<keyword evidence="1" id="KW-0732">Signal</keyword>
<protein>
    <recommendedName>
        <fullName evidence="4">Secreted protein</fullName>
    </recommendedName>
</protein>
<feature type="chain" id="PRO_5041423373" description="Secreted protein" evidence="1">
    <location>
        <begin position="26"/>
        <end position="167"/>
    </location>
</feature>
<name>A0AA41Q5X4_9ACTN</name>